<feature type="transmembrane region" description="Helical" evidence="1">
    <location>
        <begin position="12"/>
        <end position="32"/>
    </location>
</feature>
<organism evidence="3 4">
    <name type="scientific">Vibrio ouci</name>
    <dbReference type="NCBI Taxonomy" id="2499078"/>
    <lineage>
        <taxon>Bacteria</taxon>
        <taxon>Pseudomonadati</taxon>
        <taxon>Pseudomonadota</taxon>
        <taxon>Gammaproteobacteria</taxon>
        <taxon>Vibrionales</taxon>
        <taxon>Vibrionaceae</taxon>
        <taxon>Vibrio</taxon>
    </lineage>
</organism>
<dbReference type="GO" id="GO:0000271">
    <property type="term" value="P:polysaccharide biosynthetic process"/>
    <property type="evidence" value="ECO:0007669"/>
    <property type="project" value="TreeGrafter"/>
</dbReference>
<evidence type="ECO:0000313" key="3">
    <source>
        <dbReference type="EMBL" id="TFH93000.1"/>
    </source>
</evidence>
<dbReference type="EMBL" id="SATR01000003">
    <property type="protein sequence ID" value="TFH93000.1"/>
    <property type="molecule type" value="Genomic_DNA"/>
</dbReference>
<protein>
    <submittedName>
        <fullName evidence="3">Acyltransferase</fullName>
    </submittedName>
</protein>
<feature type="transmembrane region" description="Helical" evidence="1">
    <location>
        <begin position="52"/>
        <end position="69"/>
    </location>
</feature>
<dbReference type="PANTHER" id="PTHR23028">
    <property type="entry name" value="ACETYLTRANSFERASE"/>
    <property type="match status" value="1"/>
</dbReference>
<comment type="caution">
    <text evidence="3">The sequence shown here is derived from an EMBL/GenBank/DDBJ whole genome shotgun (WGS) entry which is preliminary data.</text>
</comment>
<feature type="transmembrane region" description="Helical" evidence="1">
    <location>
        <begin position="310"/>
        <end position="332"/>
    </location>
</feature>
<feature type="transmembrane region" description="Helical" evidence="1">
    <location>
        <begin position="344"/>
        <end position="364"/>
    </location>
</feature>
<keyword evidence="1" id="KW-0812">Transmembrane</keyword>
<keyword evidence="3" id="KW-0808">Transferase</keyword>
<evidence type="ECO:0000259" key="2">
    <source>
        <dbReference type="Pfam" id="PF01757"/>
    </source>
</evidence>
<dbReference type="InterPro" id="IPR050879">
    <property type="entry name" value="Acyltransferase_3"/>
</dbReference>
<dbReference type="GO" id="GO:0016020">
    <property type="term" value="C:membrane"/>
    <property type="evidence" value="ECO:0007669"/>
    <property type="project" value="TreeGrafter"/>
</dbReference>
<gene>
    <name evidence="3" type="ORF">ELS82_03340</name>
</gene>
<name>A0A4Y8WJ97_9VIBR</name>
<feature type="transmembrane region" description="Helical" evidence="1">
    <location>
        <begin position="177"/>
        <end position="198"/>
    </location>
</feature>
<dbReference type="OrthoDB" id="9767863at2"/>
<keyword evidence="1" id="KW-0472">Membrane</keyword>
<proteinExistence type="predicted"/>
<dbReference type="PANTHER" id="PTHR23028:SF53">
    <property type="entry name" value="ACYL_TRANSF_3 DOMAIN-CONTAINING PROTEIN"/>
    <property type="match status" value="1"/>
</dbReference>
<evidence type="ECO:0000313" key="4">
    <source>
        <dbReference type="Proteomes" id="UP000297753"/>
    </source>
</evidence>
<accession>A0A4Y8WJ97</accession>
<dbReference type="Proteomes" id="UP000297753">
    <property type="component" value="Unassembled WGS sequence"/>
</dbReference>
<evidence type="ECO:0000256" key="1">
    <source>
        <dbReference type="SAM" id="Phobius"/>
    </source>
</evidence>
<feature type="transmembrane region" description="Helical" evidence="1">
    <location>
        <begin position="204"/>
        <end position="225"/>
    </location>
</feature>
<dbReference type="InterPro" id="IPR002656">
    <property type="entry name" value="Acyl_transf_3_dom"/>
</dbReference>
<dbReference type="GO" id="GO:0016747">
    <property type="term" value="F:acyltransferase activity, transferring groups other than amino-acyl groups"/>
    <property type="evidence" value="ECO:0007669"/>
    <property type="project" value="InterPro"/>
</dbReference>
<keyword evidence="1" id="KW-1133">Transmembrane helix</keyword>
<reference evidence="3 4" key="1">
    <citation type="submission" date="2019-01" db="EMBL/GenBank/DDBJ databases">
        <title>Vibrio BEI176 sp. nov, a marine bacterium isolated from China: eastern marignal seas.</title>
        <authorList>
            <person name="Li B."/>
        </authorList>
    </citation>
    <scope>NUCLEOTIDE SEQUENCE [LARGE SCALE GENOMIC DNA]</scope>
    <source>
        <strain evidence="3 4">BEI176</strain>
    </source>
</reference>
<feature type="transmembrane region" description="Helical" evidence="1">
    <location>
        <begin position="144"/>
        <end position="165"/>
    </location>
</feature>
<feature type="transmembrane region" description="Helical" evidence="1">
    <location>
        <begin position="237"/>
        <end position="258"/>
    </location>
</feature>
<dbReference type="AlphaFoldDB" id="A0A4Y8WJ97"/>
<feature type="transmembrane region" description="Helical" evidence="1">
    <location>
        <begin position="278"/>
        <end position="298"/>
    </location>
</feature>
<sequence length="382" mass="43966">MSMQLDRHYEGTDFITGLRAIAVFLVFVIHSGGGGLRDISEFLNTFVDFGKYGVQVFFVISGFTIFFQLSKEGYSLRRFLLIRIFRISIPYFPVLIFIYIYINSGGEQFNGWANQFNNGTLSIDNLLMHITYLASFDLKYANTIIGVEWTLHIEVFFYFLIGILLTRGHLKQGPLSIMFWFVIWLIIAVTLGPLGYIGTLDRLAVYWMPFIYGWMFILGGGAFYLRKKMTLVISSHLENIISDLGIIVSIVLIFGLIWLNSGGLVSKYLHLDWSEVHFLNELFVSLITATLIVTTRDAGKFSVVFTSKVALFLGAISFSFYLIHYIIIASEISYKLFYFENQTVVFFSNLFITIVVSVVWYYFFEQFLYQKAKSAINRSMTH</sequence>
<keyword evidence="4" id="KW-1185">Reference proteome</keyword>
<keyword evidence="3" id="KW-0012">Acyltransferase</keyword>
<feature type="domain" description="Acyltransferase 3" evidence="2">
    <location>
        <begin position="14"/>
        <end position="359"/>
    </location>
</feature>
<dbReference type="Pfam" id="PF01757">
    <property type="entry name" value="Acyl_transf_3"/>
    <property type="match status" value="1"/>
</dbReference>
<feature type="transmembrane region" description="Helical" evidence="1">
    <location>
        <begin position="81"/>
        <end position="102"/>
    </location>
</feature>